<sequence>ETNYEYSYVIKDVAGNETKGKIVRILDTTEPVIKLLSSSSVNIGSSTSRTSPLKFSSNESLSSIKYGNNAGTKVSGKENEYSISGFKIVAGTNTYEVLAIDLAGNESKTTIKVTGTSSGASKPMSYLSLDKCNNADTSYCMQKVGGHPCNNPTAFKQCMSSRCSGAISLTCN</sequence>
<reference evidence="1" key="1">
    <citation type="journal article" date="2015" name="Nature">
        <title>rRNA introns, odd ribosomes, and small enigmatic genomes across a large radiation of phyla.</title>
        <authorList>
            <person name="Brown C.T."/>
            <person name="Hug L.A."/>
            <person name="Thomas B.C."/>
            <person name="Sharon I."/>
            <person name="Castelle C.J."/>
            <person name="Singh A."/>
            <person name="Wilkins M.J."/>
            <person name="Williams K.H."/>
            <person name="Banfield J.F."/>
        </authorList>
    </citation>
    <scope>NUCLEOTIDE SEQUENCE [LARGE SCALE GENOMIC DNA]</scope>
</reference>
<feature type="non-terminal residue" evidence="1">
    <location>
        <position position="1"/>
    </location>
</feature>
<name>A0A0G0GUP8_9BACT</name>
<protein>
    <submittedName>
        <fullName evidence="1">Uncharacterized protein</fullName>
    </submittedName>
</protein>
<dbReference type="EMBL" id="LBTH01000049">
    <property type="protein sequence ID" value="KKQ34723.1"/>
    <property type="molecule type" value="Genomic_DNA"/>
</dbReference>
<comment type="caution">
    <text evidence="1">The sequence shown here is derived from an EMBL/GenBank/DDBJ whole genome shotgun (WGS) entry which is preliminary data.</text>
</comment>
<dbReference type="Proteomes" id="UP000034852">
    <property type="component" value="Unassembled WGS sequence"/>
</dbReference>
<organism evidence="1 2">
    <name type="scientific">candidate division WS6 bacterium GW2011_GWA2_37_6</name>
    <dbReference type="NCBI Taxonomy" id="1619087"/>
    <lineage>
        <taxon>Bacteria</taxon>
        <taxon>Candidatus Dojkabacteria</taxon>
    </lineage>
</organism>
<evidence type="ECO:0000313" key="2">
    <source>
        <dbReference type="Proteomes" id="UP000034852"/>
    </source>
</evidence>
<accession>A0A0G0GUP8</accession>
<proteinExistence type="predicted"/>
<evidence type="ECO:0000313" key="1">
    <source>
        <dbReference type="EMBL" id="KKQ34723.1"/>
    </source>
</evidence>
<dbReference type="AlphaFoldDB" id="A0A0G0GUP8"/>
<gene>
    <name evidence="1" type="ORF">US52_C0049G0001</name>
</gene>